<comment type="caution">
    <text evidence="3">The sequence shown here is derived from an EMBL/GenBank/DDBJ whole genome shotgun (WGS) entry which is preliminary data.</text>
</comment>
<feature type="compositionally biased region" description="Polar residues" evidence="1">
    <location>
        <begin position="483"/>
        <end position="497"/>
    </location>
</feature>
<feature type="region of interest" description="Disordered" evidence="1">
    <location>
        <begin position="522"/>
        <end position="654"/>
    </location>
</feature>
<feature type="region of interest" description="Disordered" evidence="1">
    <location>
        <begin position="385"/>
        <end position="415"/>
    </location>
</feature>
<dbReference type="InterPro" id="IPR048959">
    <property type="entry name" value="ARMC9_ARM_dom"/>
</dbReference>
<dbReference type="Pfam" id="PF21050">
    <property type="entry name" value="ARMC9_ARM"/>
    <property type="match status" value="1"/>
</dbReference>
<feature type="compositionally biased region" description="Basic residues" evidence="1">
    <location>
        <begin position="561"/>
        <end position="573"/>
    </location>
</feature>
<dbReference type="GO" id="GO:0036064">
    <property type="term" value="C:ciliary basal body"/>
    <property type="evidence" value="ECO:0007669"/>
    <property type="project" value="InterPro"/>
</dbReference>
<dbReference type="AlphaFoldDB" id="A0A553PNB1"/>
<keyword evidence="4" id="KW-1185">Reference proteome</keyword>
<dbReference type="GO" id="GO:0005814">
    <property type="term" value="C:centriole"/>
    <property type="evidence" value="ECO:0007669"/>
    <property type="project" value="TreeGrafter"/>
</dbReference>
<proteinExistence type="predicted"/>
<gene>
    <name evidence="3" type="ORF">TCAL_13089</name>
</gene>
<sequence length="749" mass="83087">MVARMTSSPASRVQSASTTFSTNMIQWDKILGNCSRIYPELFPPQTPGKSLRRIPKVNEELLLNPKWQTGGKYPLSPPTEGPKISHVKEIQPLSSVETSFVIKEVILKDRLNFTKIKSDLVKNVANRDALTLWQALRWLITQSANGERTSVLQSYLNCDLMDLKAKEGQSSVKETILANLGRHDDDYGNEIPPNLILYSCISRMLNAIASLKSGRDYLGHCDIFVEKVIECLVKSGLRHSSDAILMLIATLQKLSLKCFIRKKMIDLGIVEWLVRFLEHGQDLSLYGLEYSTALFMNLCLHKSGKEKCLPIVSNVLEVLRTLLALNLKQIFPYLNGTLFSLLSHRQIALKAVEMDLQQHIEKIHSQVDEDAKPQLEHILDQLCQTTGSSPTSQESGSSFDESTSTISEVDDDESMDEDIEIEDEIDANDPLIHHEDDDFGMEFLVKNFIVSEKILIFDTDLETACPTAEKPPVVVKEMESPIRSKSTTGSSISPTESNETVKCALQVQEPLVEHSVSSDDGVVMVTDPVKPSNLRENKGRSDIPQILKDAGSNSNNEAKAKPRHQSLQRRRGSHSLTKENTNPHSEAIERSKSQPLNPAIPLPPVPIHASKESAPEVAVPGAKERSKSGVKKRPLKPREAESMLTSKSMTVLPPLPNNFVGKDYGMFAVGVDSLEGLKTCLSSDKETNGQPDPEPNPAATRLKSSSGEKRTISMTFPYSPLSNTTDDYNAVFSAKPRVSRSPTRQNVSR</sequence>
<evidence type="ECO:0000259" key="2">
    <source>
        <dbReference type="Pfam" id="PF21050"/>
    </source>
</evidence>
<evidence type="ECO:0000313" key="3">
    <source>
        <dbReference type="EMBL" id="TRY79172.1"/>
    </source>
</evidence>
<organism evidence="3 4">
    <name type="scientific">Tigriopus californicus</name>
    <name type="common">Marine copepod</name>
    <dbReference type="NCBI Taxonomy" id="6832"/>
    <lineage>
        <taxon>Eukaryota</taxon>
        <taxon>Metazoa</taxon>
        <taxon>Ecdysozoa</taxon>
        <taxon>Arthropoda</taxon>
        <taxon>Crustacea</taxon>
        <taxon>Multicrustacea</taxon>
        <taxon>Hexanauplia</taxon>
        <taxon>Copepoda</taxon>
        <taxon>Harpacticoida</taxon>
        <taxon>Harpacticidae</taxon>
        <taxon>Tigriopus</taxon>
    </lineage>
</organism>
<name>A0A553PNB1_TIGCA</name>
<feature type="domain" description="LisH" evidence="2">
    <location>
        <begin position="264"/>
        <end position="382"/>
    </location>
</feature>
<accession>A0A553PNB1</accession>
<dbReference type="Proteomes" id="UP000318571">
    <property type="component" value="Chromosome 6"/>
</dbReference>
<feature type="compositionally biased region" description="Polar residues" evidence="1">
    <location>
        <begin position="712"/>
        <end position="727"/>
    </location>
</feature>
<protein>
    <recommendedName>
        <fullName evidence="2">LisH domain-containing protein</fullName>
    </recommendedName>
</protein>
<dbReference type="GO" id="GO:0097542">
    <property type="term" value="C:ciliary tip"/>
    <property type="evidence" value="ECO:0007669"/>
    <property type="project" value="TreeGrafter"/>
</dbReference>
<dbReference type="InterPro" id="IPR016024">
    <property type="entry name" value="ARM-type_fold"/>
</dbReference>
<feature type="compositionally biased region" description="Low complexity" evidence="1">
    <location>
        <begin position="385"/>
        <end position="398"/>
    </location>
</feature>
<feature type="region of interest" description="Disordered" evidence="1">
    <location>
        <begin position="680"/>
        <end position="727"/>
    </location>
</feature>
<dbReference type="PANTHER" id="PTHR14881">
    <property type="entry name" value="LISH DOMAIN-CONTAINING PROTEIN ARMC9"/>
    <property type="match status" value="1"/>
</dbReference>
<dbReference type="SUPFAM" id="SSF48371">
    <property type="entry name" value="ARM repeat"/>
    <property type="match status" value="1"/>
</dbReference>
<dbReference type="PANTHER" id="PTHR14881:SF4">
    <property type="entry name" value="LISH DOMAIN-CONTAINING PROTEIN ARMC9"/>
    <property type="match status" value="1"/>
</dbReference>
<feature type="region of interest" description="Disordered" evidence="1">
    <location>
        <begin position="474"/>
        <end position="497"/>
    </location>
</feature>
<dbReference type="GO" id="GO:0060271">
    <property type="term" value="P:cilium assembly"/>
    <property type="evidence" value="ECO:0007669"/>
    <property type="project" value="InterPro"/>
</dbReference>
<evidence type="ECO:0000256" key="1">
    <source>
        <dbReference type="SAM" id="MobiDB-lite"/>
    </source>
</evidence>
<reference evidence="3 4" key="1">
    <citation type="journal article" date="2018" name="Nat. Ecol. Evol.">
        <title>Genomic signatures of mitonuclear coevolution across populations of Tigriopus californicus.</title>
        <authorList>
            <person name="Barreto F.S."/>
            <person name="Watson E.T."/>
            <person name="Lima T.G."/>
            <person name="Willett C.S."/>
            <person name="Edmands S."/>
            <person name="Li W."/>
            <person name="Burton R.S."/>
        </authorList>
    </citation>
    <scope>NUCLEOTIDE SEQUENCE [LARGE SCALE GENOMIC DNA]</scope>
    <source>
        <strain evidence="3 4">San Diego</strain>
    </source>
</reference>
<feature type="compositionally biased region" description="Polar residues" evidence="1">
    <location>
        <begin position="574"/>
        <end position="584"/>
    </location>
</feature>
<dbReference type="InterPro" id="IPR040369">
    <property type="entry name" value="ARMC9"/>
</dbReference>
<evidence type="ECO:0000313" key="4">
    <source>
        <dbReference type="Proteomes" id="UP000318571"/>
    </source>
</evidence>
<dbReference type="EMBL" id="VCGU01000002">
    <property type="protein sequence ID" value="TRY79172.1"/>
    <property type="molecule type" value="Genomic_DNA"/>
</dbReference>